<accession>K1Q242</accession>
<feature type="transmembrane region" description="Helical" evidence="7">
    <location>
        <begin position="283"/>
        <end position="303"/>
    </location>
</feature>
<reference evidence="8" key="1">
    <citation type="journal article" date="2012" name="Nature">
        <title>The oyster genome reveals stress adaptation and complexity of shell formation.</title>
        <authorList>
            <person name="Zhang G."/>
            <person name="Fang X."/>
            <person name="Guo X."/>
            <person name="Li L."/>
            <person name="Luo R."/>
            <person name="Xu F."/>
            <person name="Yang P."/>
            <person name="Zhang L."/>
            <person name="Wang X."/>
            <person name="Qi H."/>
            <person name="Xiong Z."/>
            <person name="Que H."/>
            <person name="Xie Y."/>
            <person name="Holland P.W."/>
            <person name="Paps J."/>
            <person name="Zhu Y."/>
            <person name="Wu F."/>
            <person name="Chen Y."/>
            <person name="Wang J."/>
            <person name="Peng C."/>
            <person name="Meng J."/>
            <person name="Yang L."/>
            <person name="Liu J."/>
            <person name="Wen B."/>
            <person name="Zhang N."/>
            <person name="Huang Z."/>
            <person name="Zhu Q."/>
            <person name="Feng Y."/>
            <person name="Mount A."/>
            <person name="Hedgecock D."/>
            <person name="Xu Z."/>
            <person name="Liu Y."/>
            <person name="Domazet-Loso T."/>
            <person name="Du Y."/>
            <person name="Sun X."/>
            <person name="Zhang S."/>
            <person name="Liu B."/>
            <person name="Cheng P."/>
            <person name="Jiang X."/>
            <person name="Li J."/>
            <person name="Fan D."/>
            <person name="Wang W."/>
            <person name="Fu W."/>
            <person name="Wang T."/>
            <person name="Wang B."/>
            <person name="Zhang J."/>
            <person name="Peng Z."/>
            <person name="Li Y."/>
            <person name="Li N."/>
            <person name="Wang J."/>
            <person name="Chen M."/>
            <person name="He Y."/>
            <person name="Tan F."/>
            <person name="Song X."/>
            <person name="Zheng Q."/>
            <person name="Huang R."/>
            <person name="Yang H."/>
            <person name="Du X."/>
            <person name="Chen L."/>
            <person name="Yang M."/>
            <person name="Gaffney P.M."/>
            <person name="Wang S."/>
            <person name="Luo L."/>
            <person name="She Z."/>
            <person name="Ming Y."/>
            <person name="Huang W."/>
            <person name="Zhang S."/>
            <person name="Huang B."/>
            <person name="Zhang Y."/>
            <person name="Qu T."/>
            <person name="Ni P."/>
            <person name="Miao G."/>
            <person name="Wang J."/>
            <person name="Wang Q."/>
            <person name="Steinberg C.E."/>
            <person name="Wang H."/>
            <person name="Li N."/>
            <person name="Qian L."/>
            <person name="Zhang G."/>
            <person name="Li Y."/>
            <person name="Yang H."/>
            <person name="Liu X."/>
            <person name="Wang J."/>
            <person name="Yin Y."/>
            <person name="Wang J."/>
        </authorList>
    </citation>
    <scope>NUCLEOTIDE SEQUENCE [LARGE SCALE GENOMIC DNA]</scope>
    <source>
        <strain evidence="8">05x7-T-G4-1.051#20</strain>
    </source>
</reference>
<evidence type="ECO:0000256" key="1">
    <source>
        <dbReference type="ARBA" id="ARBA00004141"/>
    </source>
</evidence>
<name>K1Q242_MAGGI</name>
<dbReference type="PANTHER" id="PTHR31746">
    <property type="entry name" value="TRANSMEMBRANE PROTEIN 229 FAMILY MEMBER"/>
    <property type="match status" value="1"/>
</dbReference>
<feature type="transmembrane region" description="Helical" evidence="7">
    <location>
        <begin position="214"/>
        <end position="233"/>
    </location>
</feature>
<dbReference type="EMBL" id="JH816737">
    <property type="protein sequence ID" value="EKC30462.1"/>
    <property type="molecule type" value="Genomic_DNA"/>
</dbReference>
<feature type="transmembrane region" description="Helical" evidence="7">
    <location>
        <begin position="245"/>
        <end position="263"/>
    </location>
</feature>
<feature type="compositionally biased region" description="Basic and acidic residues" evidence="6">
    <location>
        <begin position="16"/>
        <end position="25"/>
    </location>
</feature>
<dbReference type="PANTHER" id="PTHR31746:SF3">
    <property type="entry name" value="TRANSMEMBRANE PROTEIN 229B"/>
    <property type="match status" value="1"/>
</dbReference>
<comment type="subcellular location">
    <subcellularLocation>
        <location evidence="1">Membrane</location>
        <topology evidence="1">Multi-pass membrane protein</topology>
    </subcellularLocation>
</comment>
<dbReference type="InParanoid" id="K1Q242"/>
<feature type="region of interest" description="Disordered" evidence="6">
    <location>
        <begin position="1"/>
        <end position="25"/>
    </location>
</feature>
<comment type="similarity">
    <text evidence="2">Belongs to the TMEM229 family.</text>
</comment>
<feature type="transmembrane region" description="Helical" evidence="7">
    <location>
        <begin position="181"/>
        <end position="202"/>
    </location>
</feature>
<dbReference type="InterPro" id="IPR010540">
    <property type="entry name" value="CmpB_TMEM229"/>
</dbReference>
<gene>
    <name evidence="8" type="ORF">CGI_10016524</name>
</gene>
<keyword evidence="3 7" id="KW-0812">Transmembrane</keyword>
<evidence type="ECO:0000256" key="6">
    <source>
        <dbReference type="SAM" id="MobiDB-lite"/>
    </source>
</evidence>
<dbReference type="AlphaFoldDB" id="K1Q242"/>
<organism evidence="8">
    <name type="scientific">Magallana gigas</name>
    <name type="common">Pacific oyster</name>
    <name type="synonym">Crassostrea gigas</name>
    <dbReference type="NCBI Taxonomy" id="29159"/>
    <lineage>
        <taxon>Eukaryota</taxon>
        <taxon>Metazoa</taxon>
        <taxon>Spiralia</taxon>
        <taxon>Lophotrochozoa</taxon>
        <taxon>Mollusca</taxon>
        <taxon>Bivalvia</taxon>
        <taxon>Autobranchia</taxon>
        <taxon>Pteriomorphia</taxon>
        <taxon>Ostreida</taxon>
        <taxon>Ostreoidea</taxon>
        <taxon>Ostreidae</taxon>
        <taxon>Magallana</taxon>
    </lineage>
</organism>
<dbReference type="GO" id="GO:0016020">
    <property type="term" value="C:membrane"/>
    <property type="evidence" value="ECO:0007669"/>
    <property type="project" value="UniProtKB-SubCell"/>
</dbReference>
<sequence>MQGSKIQPTVAEERDDGGKNEISDHLPENHRVVANIWQREPLAPVSNEGLCGTTNSYSIGQQYVWCCALDPDYRKFSIGCEKGALLIEVETRRLWEISTHRGDVSSDLEGYTRFWCKNSGKLLRTIPSPVQCSSTSVPVVLYSETWGNRTGNSALLLGAGNKLYMSGSESEVKPISIWWRFYVYAVHGYVTEIMFTALWEFVVNLNWKFPGNTSVWVLLIYGLSGLVVERMYFQLRDRVPFVARILIYTLWTYLWEFSTGFVLKQFGACPWDYTPFHGDFMGIVTLEYAPLWFIGNILGELIIMKYTLRLYWGPETSLQPVNSRHSIRKNQ</sequence>
<evidence type="ECO:0000256" key="3">
    <source>
        <dbReference type="ARBA" id="ARBA00022692"/>
    </source>
</evidence>
<proteinExistence type="inferred from homology"/>
<protein>
    <submittedName>
        <fullName evidence="8">UPF0698 transmembrane protein C14orf83</fullName>
    </submittedName>
</protein>
<evidence type="ECO:0000256" key="4">
    <source>
        <dbReference type="ARBA" id="ARBA00022989"/>
    </source>
</evidence>
<evidence type="ECO:0000256" key="2">
    <source>
        <dbReference type="ARBA" id="ARBA00006371"/>
    </source>
</evidence>
<evidence type="ECO:0000313" key="8">
    <source>
        <dbReference type="EMBL" id="EKC30462.1"/>
    </source>
</evidence>
<evidence type="ECO:0000256" key="5">
    <source>
        <dbReference type="ARBA" id="ARBA00023136"/>
    </source>
</evidence>
<dbReference type="HOGENOM" id="CLU_840056_0_0_1"/>
<dbReference type="Pfam" id="PF06541">
    <property type="entry name" value="ABC_trans_CmpB"/>
    <property type="match status" value="1"/>
</dbReference>
<keyword evidence="4 7" id="KW-1133">Transmembrane helix</keyword>
<keyword evidence="5 7" id="KW-0472">Membrane</keyword>
<evidence type="ECO:0000256" key="7">
    <source>
        <dbReference type="SAM" id="Phobius"/>
    </source>
</evidence>